<dbReference type="VEuPathDB" id="MicrosporidiaDB:NBO_771g0001"/>
<keyword evidence="2" id="KW-1185">Reference proteome</keyword>
<dbReference type="AlphaFoldDB" id="R0M1C3"/>
<evidence type="ECO:0000313" key="2">
    <source>
        <dbReference type="Proteomes" id="UP000016927"/>
    </source>
</evidence>
<organism evidence="1 2">
    <name type="scientific">Nosema bombycis (strain CQ1 / CVCC 102059)</name>
    <name type="common">Microsporidian parasite</name>
    <name type="synonym">Pebrine of silkworm</name>
    <dbReference type="NCBI Taxonomy" id="578461"/>
    <lineage>
        <taxon>Eukaryota</taxon>
        <taxon>Fungi</taxon>
        <taxon>Fungi incertae sedis</taxon>
        <taxon>Microsporidia</taxon>
        <taxon>Nosematidae</taxon>
        <taxon>Nosema</taxon>
    </lineage>
</organism>
<gene>
    <name evidence="1" type="ORF">NBO_771g0001</name>
</gene>
<proteinExistence type="predicted"/>
<sequence>MSNCFYKEDSTDSVIILAKFAYFLRELNKFIETFDLLQYHWERLQNEIIDACKAKMAKIESVLVNIAQTDIFLESVLERKKKQHYFSKSDTPALFEYEKLMKEYELKMYFKKFVENEFKDVVNYISFFSNSFRNIADKLKRIETITATSNPENLGRIVEDLLIFFRLFDSNEEDSVFNLIKKVKEMNIYLFEELEKYDKRYSSFLKKLEDIIPKLISIEQSCLTHN</sequence>
<dbReference type="HOGENOM" id="CLU_1225083_0_0_1"/>
<evidence type="ECO:0000313" key="1">
    <source>
        <dbReference type="EMBL" id="EOB11819.1"/>
    </source>
</evidence>
<name>R0M1C3_NOSB1</name>
<dbReference type="EMBL" id="KB909678">
    <property type="protein sequence ID" value="EOB11819.1"/>
    <property type="molecule type" value="Genomic_DNA"/>
</dbReference>
<dbReference type="Proteomes" id="UP000016927">
    <property type="component" value="Unassembled WGS sequence"/>
</dbReference>
<reference evidence="1 2" key="1">
    <citation type="journal article" date="2013" name="BMC Genomics">
        <title>Comparative genomics of parasitic silkworm microsporidia reveal an association between genome expansion and host adaptation.</title>
        <authorList>
            <person name="Pan G."/>
            <person name="Xu J."/>
            <person name="Li T."/>
            <person name="Xia Q."/>
            <person name="Liu S.L."/>
            <person name="Zhang G."/>
            <person name="Li S."/>
            <person name="Li C."/>
            <person name="Liu H."/>
            <person name="Yang L."/>
            <person name="Liu T."/>
            <person name="Zhang X."/>
            <person name="Wu Z."/>
            <person name="Fan W."/>
            <person name="Dang X."/>
            <person name="Xiang H."/>
            <person name="Tao M."/>
            <person name="Li Y."/>
            <person name="Hu J."/>
            <person name="Li Z."/>
            <person name="Lin L."/>
            <person name="Luo J."/>
            <person name="Geng L."/>
            <person name="Wang L."/>
            <person name="Long M."/>
            <person name="Wan Y."/>
            <person name="He N."/>
            <person name="Zhang Z."/>
            <person name="Lu C."/>
            <person name="Keeling P.J."/>
            <person name="Wang J."/>
            <person name="Xiang Z."/>
            <person name="Zhou Z."/>
        </authorList>
    </citation>
    <scope>NUCLEOTIDE SEQUENCE [LARGE SCALE GENOMIC DNA]</scope>
    <source>
        <strain evidence="2">CQ1 / CVCC 102059</strain>
    </source>
</reference>
<accession>R0M1C3</accession>
<protein>
    <submittedName>
        <fullName evidence="1">Uncharacterized protein</fullName>
    </submittedName>
</protein>